<dbReference type="Proteomes" id="UP000177785">
    <property type="component" value="Unassembled WGS sequence"/>
</dbReference>
<feature type="transmembrane region" description="Helical" evidence="1">
    <location>
        <begin position="12"/>
        <end position="29"/>
    </location>
</feature>
<sequence length="393" mass="44778">MRISLSTKTIILLDALLMLGWSVLIWYAWPVVFAARQGAEDAFLDARRIVGACRGNGWDACYKKELEQVTTRGGMQYGELVLTNLQDIDPAARDCHVLAHAISRAAVRKDPADWKNLLNEADAASCGSGYLHGVLEAHVWDDPEFKLTPAFVDEACRSRKDFYDQRMCFHFMGHLFLVDEEGKVPPALVSCQEIPEDQFRFECYDGLFMEHNQKLALADHGMEPLPNITPQYLEQLRAHCLSYDGQKSLACWQEMAEMYAKLYEYDPIKVFENCYTAPTDQERKICYFKGIVVTSIYALSDTPDRLLSICKPYDADEGTYKMCTEYIIATFMHYSSKYTPRAVTLCTHVTDARRQSCFHELGKQLQSIVPQRAEREGLCVEVSDNYRPLCVGT</sequence>
<evidence type="ECO:0000313" key="2">
    <source>
        <dbReference type="EMBL" id="OGZ44906.1"/>
    </source>
</evidence>
<accession>A0A1G2G3T7</accession>
<evidence type="ECO:0000256" key="1">
    <source>
        <dbReference type="SAM" id="Phobius"/>
    </source>
</evidence>
<dbReference type="AlphaFoldDB" id="A0A1G2G3T7"/>
<protein>
    <submittedName>
        <fullName evidence="2">Uncharacterized protein</fullName>
    </submittedName>
</protein>
<keyword evidence="1" id="KW-1133">Transmembrane helix</keyword>
<keyword evidence="1" id="KW-0472">Membrane</keyword>
<dbReference type="STRING" id="1802115.A2756_03475"/>
<organism evidence="2 3">
    <name type="scientific">Candidatus Ryanbacteria bacterium RIFCSPHIGHO2_01_FULL_48_27</name>
    <dbReference type="NCBI Taxonomy" id="1802115"/>
    <lineage>
        <taxon>Bacteria</taxon>
        <taxon>Candidatus Ryaniibacteriota</taxon>
    </lineage>
</organism>
<name>A0A1G2G3T7_9BACT</name>
<comment type="caution">
    <text evidence="2">The sequence shown here is derived from an EMBL/GenBank/DDBJ whole genome shotgun (WGS) entry which is preliminary data.</text>
</comment>
<evidence type="ECO:0000313" key="3">
    <source>
        <dbReference type="Proteomes" id="UP000177785"/>
    </source>
</evidence>
<reference evidence="2 3" key="1">
    <citation type="journal article" date="2016" name="Nat. Commun.">
        <title>Thousands of microbial genomes shed light on interconnected biogeochemical processes in an aquifer system.</title>
        <authorList>
            <person name="Anantharaman K."/>
            <person name="Brown C.T."/>
            <person name="Hug L.A."/>
            <person name="Sharon I."/>
            <person name="Castelle C.J."/>
            <person name="Probst A.J."/>
            <person name="Thomas B.C."/>
            <person name="Singh A."/>
            <person name="Wilkins M.J."/>
            <person name="Karaoz U."/>
            <person name="Brodie E.L."/>
            <person name="Williams K.H."/>
            <person name="Hubbard S.S."/>
            <person name="Banfield J.F."/>
        </authorList>
    </citation>
    <scope>NUCLEOTIDE SEQUENCE [LARGE SCALE GENOMIC DNA]</scope>
</reference>
<keyword evidence="1" id="KW-0812">Transmembrane</keyword>
<gene>
    <name evidence="2" type="ORF">A2756_03475</name>
</gene>
<dbReference type="EMBL" id="MHNL01000011">
    <property type="protein sequence ID" value="OGZ44906.1"/>
    <property type="molecule type" value="Genomic_DNA"/>
</dbReference>
<proteinExistence type="predicted"/>